<protein>
    <recommendedName>
        <fullName evidence="4">Lantibiotic ABC transporter permease</fullName>
    </recommendedName>
</protein>
<evidence type="ECO:0008006" key="4">
    <source>
        <dbReference type="Google" id="ProtNLM"/>
    </source>
</evidence>
<feature type="transmembrane region" description="Helical" evidence="1">
    <location>
        <begin position="54"/>
        <end position="74"/>
    </location>
</feature>
<feature type="transmembrane region" description="Helical" evidence="1">
    <location>
        <begin position="12"/>
        <end position="34"/>
    </location>
</feature>
<dbReference type="Proteomes" id="UP000263232">
    <property type="component" value="Chromosome"/>
</dbReference>
<feature type="transmembrane region" description="Helical" evidence="1">
    <location>
        <begin position="229"/>
        <end position="247"/>
    </location>
</feature>
<sequence>MQVVSHVTRIASWTMFIIMTLINILSGLGMFFAHRPLDILALNDNYFLPAPFTHGIWILIFICFLLMTVYDLLLQGDEQVTNYYRQLVQPKLIEIYLFQILWLICLCQDILLGALIFGLIYMQRLLELVKLISGTAPLRKRPMLLKYPAGLQFSLSIVLTMMTLSVYLVNRGIAGQGRFMFWLSIILLIVMVALSAYYYVLYGNVMVVLAVIWYILGVAVRYYAKDWELFITALLLLIISTALFISLRRKQAQRQ</sequence>
<keyword evidence="1" id="KW-0472">Membrane</keyword>
<feature type="transmembrane region" description="Helical" evidence="1">
    <location>
        <begin position="149"/>
        <end position="169"/>
    </location>
</feature>
<keyword evidence="1" id="KW-1133">Transmembrane helix</keyword>
<feature type="transmembrane region" description="Helical" evidence="1">
    <location>
        <begin position="95"/>
        <end position="121"/>
    </location>
</feature>
<name>A0A347WNJ4_9LACT</name>
<proteinExistence type="predicted"/>
<dbReference type="EMBL" id="CP023434">
    <property type="protein sequence ID" value="AXY26651.1"/>
    <property type="molecule type" value="Genomic_DNA"/>
</dbReference>
<evidence type="ECO:0000256" key="1">
    <source>
        <dbReference type="SAM" id="Phobius"/>
    </source>
</evidence>
<evidence type="ECO:0000313" key="2">
    <source>
        <dbReference type="EMBL" id="AXY26651.1"/>
    </source>
</evidence>
<evidence type="ECO:0000313" key="3">
    <source>
        <dbReference type="Proteomes" id="UP000263232"/>
    </source>
</evidence>
<keyword evidence="3" id="KW-1185">Reference proteome</keyword>
<dbReference type="AlphaFoldDB" id="A0A347WNJ4"/>
<keyword evidence="1" id="KW-0812">Transmembrane</keyword>
<dbReference type="OrthoDB" id="5189031at2"/>
<accession>A0A347WNJ4</accession>
<gene>
    <name evidence="2" type="ORF">CL176_11940</name>
</gene>
<dbReference type="RefSeq" id="WP_118991505.1">
    <property type="nucleotide sequence ID" value="NZ_CP023434.1"/>
</dbReference>
<feature type="transmembrane region" description="Helical" evidence="1">
    <location>
        <begin position="181"/>
        <end position="200"/>
    </location>
</feature>
<dbReference type="KEGG" id="abae:CL176_11940"/>
<organism evidence="2 3">
    <name type="scientific">Suicoccus acidiformans</name>
    <dbReference type="NCBI Taxonomy" id="2036206"/>
    <lineage>
        <taxon>Bacteria</taxon>
        <taxon>Bacillati</taxon>
        <taxon>Bacillota</taxon>
        <taxon>Bacilli</taxon>
        <taxon>Lactobacillales</taxon>
        <taxon>Aerococcaceae</taxon>
        <taxon>Suicoccus</taxon>
    </lineage>
</organism>
<reference evidence="2 3" key="1">
    <citation type="submission" date="2017-09" db="EMBL/GenBank/DDBJ databases">
        <title>Complete genome sequence of Oxytococcus suis strain ZY16052.</title>
        <authorList>
            <person name="Li F."/>
        </authorList>
    </citation>
    <scope>NUCLEOTIDE SEQUENCE [LARGE SCALE GENOMIC DNA]</scope>
    <source>
        <strain evidence="2 3">ZY16052</strain>
    </source>
</reference>